<keyword evidence="7" id="KW-0653">Protein transport</keyword>
<dbReference type="Pfam" id="PF03544">
    <property type="entry name" value="TonB_C"/>
    <property type="match status" value="1"/>
</dbReference>
<evidence type="ECO:0000256" key="5">
    <source>
        <dbReference type="ARBA" id="ARBA00022519"/>
    </source>
</evidence>
<accession>A0A161RLY9</accession>
<dbReference type="EMBL" id="LVYV01000006">
    <property type="protein sequence ID" value="KZD24078.1"/>
    <property type="molecule type" value="Genomic_DNA"/>
</dbReference>
<keyword evidence="6" id="KW-0812">Transmembrane</keyword>
<keyword evidence="3" id="KW-0813">Transport</keyword>
<keyword evidence="4" id="KW-1003">Cell membrane</keyword>
<feature type="domain" description="TonB C-terminal" evidence="11">
    <location>
        <begin position="111"/>
        <end position="201"/>
    </location>
</feature>
<evidence type="ECO:0000256" key="7">
    <source>
        <dbReference type="ARBA" id="ARBA00022927"/>
    </source>
</evidence>
<gene>
    <name evidence="12" type="ORF">A4A58_24860</name>
</gene>
<evidence type="ECO:0000256" key="4">
    <source>
        <dbReference type="ARBA" id="ARBA00022475"/>
    </source>
</evidence>
<evidence type="ECO:0000313" key="13">
    <source>
        <dbReference type="Proteomes" id="UP000076574"/>
    </source>
</evidence>
<evidence type="ECO:0000256" key="2">
    <source>
        <dbReference type="ARBA" id="ARBA00006555"/>
    </source>
</evidence>
<dbReference type="GO" id="GO:0015031">
    <property type="term" value="P:protein transport"/>
    <property type="evidence" value="ECO:0007669"/>
    <property type="project" value="UniProtKB-KW"/>
</dbReference>
<protein>
    <recommendedName>
        <fullName evidence="11">TonB C-terminal domain-containing protein</fullName>
    </recommendedName>
</protein>
<comment type="similarity">
    <text evidence="2">Belongs to the TonB family.</text>
</comment>
<keyword evidence="5" id="KW-0997">Cell inner membrane</keyword>
<organism evidence="12 13">
    <name type="scientific">Tardiphaga robiniae</name>
    <dbReference type="NCBI Taxonomy" id="943830"/>
    <lineage>
        <taxon>Bacteria</taxon>
        <taxon>Pseudomonadati</taxon>
        <taxon>Pseudomonadota</taxon>
        <taxon>Alphaproteobacteria</taxon>
        <taxon>Hyphomicrobiales</taxon>
        <taxon>Nitrobacteraceae</taxon>
        <taxon>Tardiphaga</taxon>
    </lineage>
</organism>
<name>A0A161RLY9_9BRAD</name>
<comment type="subcellular location">
    <subcellularLocation>
        <location evidence="1">Cell inner membrane</location>
        <topology evidence="1">Single-pass membrane protein</topology>
        <orientation evidence="1">Periplasmic side</orientation>
    </subcellularLocation>
</comment>
<dbReference type="InterPro" id="IPR037682">
    <property type="entry name" value="TonB_C"/>
</dbReference>
<dbReference type="NCBIfam" id="TIGR01352">
    <property type="entry name" value="tonB_Cterm"/>
    <property type="match status" value="1"/>
</dbReference>
<feature type="compositionally biased region" description="Pro residues" evidence="10">
    <location>
        <begin position="78"/>
        <end position="88"/>
    </location>
</feature>
<evidence type="ECO:0000256" key="1">
    <source>
        <dbReference type="ARBA" id="ARBA00004383"/>
    </source>
</evidence>
<dbReference type="GO" id="GO:0098797">
    <property type="term" value="C:plasma membrane protein complex"/>
    <property type="evidence" value="ECO:0007669"/>
    <property type="project" value="TreeGrafter"/>
</dbReference>
<reference evidence="12 13" key="1">
    <citation type="submission" date="2016-03" db="EMBL/GenBank/DDBJ databases">
        <title>Microsymbionts genomes from the relict species Vavilovia formosa (Stev.) Fed.</title>
        <authorList>
            <person name="Kopat V."/>
            <person name="Chirak E."/>
            <person name="Kimeklis A."/>
            <person name="Andronov E."/>
        </authorList>
    </citation>
    <scope>NUCLEOTIDE SEQUENCE [LARGE SCALE GENOMIC DNA]</scope>
    <source>
        <strain evidence="12 13">Vaf07</strain>
    </source>
</reference>
<dbReference type="AlphaFoldDB" id="A0A161RLY9"/>
<dbReference type="InterPro" id="IPR051045">
    <property type="entry name" value="TonB-dependent_transducer"/>
</dbReference>
<keyword evidence="9" id="KW-0472">Membrane</keyword>
<dbReference type="PROSITE" id="PS52015">
    <property type="entry name" value="TONB_CTD"/>
    <property type="match status" value="1"/>
</dbReference>
<dbReference type="PANTHER" id="PTHR33446">
    <property type="entry name" value="PROTEIN TONB-RELATED"/>
    <property type="match status" value="1"/>
</dbReference>
<evidence type="ECO:0000256" key="6">
    <source>
        <dbReference type="ARBA" id="ARBA00022692"/>
    </source>
</evidence>
<comment type="caution">
    <text evidence="12">The sequence shown here is derived from an EMBL/GenBank/DDBJ whole genome shotgun (WGS) entry which is preliminary data.</text>
</comment>
<evidence type="ECO:0000256" key="8">
    <source>
        <dbReference type="ARBA" id="ARBA00022989"/>
    </source>
</evidence>
<dbReference type="Proteomes" id="UP000076574">
    <property type="component" value="Unassembled WGS sequence"/>
</dbReference>
<dbReference type="SUPFAM" id="SSF74653">
    <property type="entry name" value="TolA/TonB C-terminal domain"/>
    <property type="match status" value="1"/>
</dbReference>
<evidence type="ECO:0000259" key="11">
    <source>
        <dbReference type="PROSITE" id="PS52015"/>
    </source>
</evidence>
<proteinExistence type="inferred from homology"/>
<dbReference type="InterPro" id="IPR006260">
    <property type="entry name" value="TonB/TolA_C"/>
</dbReference>
<dbReference type="PANTHER" id="PTHR33446:SF2">
    <property type="entry name" value="PROTEIN TONB"/>
    <property type="match status" value="1"/>
</dbReference>
<evidence type="ECO:0000313" key="12">
    <source>
        <dbReference type="EMBL" id="KZD24078.1"/>
    </source>
</evidence>
<sequence>MLVPVMLAAGVYWLHHVPTGPSARQGYSTIQVELLPSPTPSPEVKQASLYASPPIADFQVTPTISEQVLPPVEQQAMPPQPLLPPRPTASPEQKPAGGGQARPVPAGTATRYQRQLEAHIERYQRYPNDARRDGSQETVMVMFAMRRDGSIVRVDIKSSSGRSVLDREAIETIRRAQPLPRIPADMPELLTVMIPVTFDAR</sequence>
<keyword evidence="13" id="KW-1185">Reference proteome</keyword>
<feature type="region of interest" description="Disordered" evidence="10">
    <location>
        <begin position="75"/>
        <end position="106"/>
    </location>
</feature>
<dbReference type="Gene3D" id="3.30.1150.10">
    <property type="match status" value="1"/>
</dbReference>
<evidence type="ECO:0000256" key="9">
    <source>
        <dbReference type="ARBA" id="ARBA00023136"/>
    </source>
</evidence>
<dbReference type="GO" id="GO:0055085">
    <property type="term" value="P:transmembrane transport"/>
    <property type="evidence" value="ECO:0007669"/>
    <property type="project" value="InterPro"/>
</dbReference>
<evidence type="ECO:0000256" key="10">
    <source>
        <dbReference type="SAM" id="MobiDB-lite"/>
    </source>
</evidence>
<evidence type="ECO:0000256" key="3">
    <source>
        <dbReference type="ARBA" id="ARBA00022448"/>
    </source>
</evidence>
<dbReference type="STRING" id="943830.A4A58_24860"/>
<dbReference type="GO" id="GO:0031992">
    <property type="term" value="F:energy transducer activity"/>
    <property type="evidence" value="ECO:0007669"/>
    <property type="project" value="TreeGrafter"/>
</dbReference>
<keyword evidence="8" id="KW-1133">Transmembrane helix</keyword>